<sequence length="84" mass="9627">MSLSRMATRQTTWPTTTNAYTWRAYQFLDWLNTLVPGLEGLLYTHVISNIMRSGMVLDFVHGVEEPFAGTVPWTHLFHTEPAKS</sequence>
<protein>
    <submittedName>
        <fullName evidence="1">Uncharacterized protein</fullName>
    </submittedName>
</protein>
<comment type="caution">
    <text evidence="1">The sequence shown here is derived from an EMBL/GenBank/DDBJ whole genome shotgun (WGS) entry which is preliminary data.</text>
</comment>
<dbReference type="EMBL" id="JAQQWP010000009">
    <property type="protein sequence ID" value="KAK8099896.1"/>
    <property type="molecule type" value="Genomic_DNA"/>
</dbReference>
<dbReference type="Proteomes" id="UP001392437">
    <property type="component" value="Unassembled WGS sequence"/>
</dbReference>
<keyword evidence="2" id="KW-1185">Reference proteome</keyword>
<gene>
    <name evidence="1" type="ORF">PG999_010270</name>
</gene>
<evidence type="ECO:0000313" key="2">
    <source>
        <dbReference type="Proteomes" id="UP001392437"/>
    </source>
</evidence>
<accession>A0AAW0QDX4</accession>
<evidence type="ECO:0000313" key="1">
    <source>
        <dbReference type="EMBL" id="KAK8099896.1"/>
    </source>
</evidence>
<name>A0AAW0QDX4_9PEZI</name>
<reference evidence="1 2" key="1">
    <citation type="submission" date="2023-01" db="EMBL/GenBank/DDBJ databases">
        <title>Analysis of 21 Apiospora genomes using comparative genomics revels a genus with tremendous synthesis potential of carbohydrate active enzymes and secondary metabolites.</title>
        <authorList>
            <person name="Sorensen T."/>
        </authorList>
    </citation>
    <scope>NUCLEOTIDE SEQUENCE [LARGE SCALE GENOMIC DNA]</scope>
    <source>
        <strain evidence="1 2">CBS 117206</strain>
    </source>
</reference>
<proteinExistence type="predicted"/>
<organism evidence="1 2">
    <name type="scientific">Apiospora kogelbergensis</name>
    <dbReference type="NCBI Taxonomy" id="1337665"/>
    <lineage>
        <taxon>Eukaryota</taxon>
        <taxon>Fungi</taxon>
        <taxon>Dikarya</taxon>
        <taxon>Ascomycota</taxon>
        <taxon>Pezizomycotina</taxon>
        <taxon>Sordariomycetes</taxon>
        <taxon>Xylariomycetidae</taxon>
        <taxon>Amphisphaeriales</taxon>
        <taxon>Apiosporaceae</taxon>
        <taxon>Apiospora</taxon>
    </lineage>
</organism>
<dbReference type="AlphaFoldDB" id="A0AAW0QDX4"/>